<accession>A0A6F8TJ30</accession>
<dbReference type="EMBL" id="AP022836">
    <property type="protein sequence ID" value="BCB00309.1"/>
    <property type="molecule type" value="Genomic_DNA"/>
</dbReference>
<evidence type="ECO:0000313" key="1">
    <source>
        <dbReference type="EMBL" id="BCB00309.1"/>
    </source>
</evidence>
<dbReference type="AlphaFoldDB" id="A0A6F8TJ30"/>
<dbReference type="Gene3D" id="3.30.450.20">
    <property type="entry name" value="PAS domain"/>
    <property type="match status" value="1"/>
</dbReference>
<organism evidence="1">
    <name type="scientific">Acinetobacter baumannii</name>
    <dbReference type="NCBI Taxonomy" id="470"/>
    <lineage>
        <taxon>Bacteria</taxon>
        <taxon>Pseudomonadati</taxon>
        <taxon>Pseudomonadota</taxon>
        <taxon>Gammaproteobacteria</taxon>
        <taxon>Moraxellales</taxon>
        <taxon>Moraxellaceae</taxon>
        <taxon>Acinetobacter</taxon>
        <taxon>Acinetobacter calcoaceticus/baumannii complex</taxon>
    </lineage>
</organism>
<sequence length="252" mass="29040">MTQQLDIEELQNLLKTVVDETTSITEKLATKASKILSKHASEKNADIKLSTSERSALQKEIKKALNQSHYSQGTGFASYSPATQEEQDYWTLEWWYKKEDQLQQAKLENYQNAQRFLDFRSFEWFHKPAQNKSPCIHGPYVDYICNGAYTITIAHPVMIHDHFIGVIATDILVSALEKLLMPKLKNIKQKTVIMNDSSRVITSNDISIRTGTLFKEKTDQQFSRNHVSLSSWLSSKKQRILAFYSRFSVPSR</sequence>
<reference evidence="1" key="1">
    <citation type="submission" date="2020-03" db="EMBL/GenBank/DDBJ databases">
        <title>Complete genome sequence of Acinetobacter baumannii ATCC19606T, which is a model strain for tolerization of antimicrobial agents.</title>
        <authorList>
            <person name="Tsubouchi T."/>
            <person name="Suzuki M."/>
            <person name="Niki M."/>
            <person name="Oinuma K."/>
            <person name="Niki M."/>
            <person name="Shibayama K."/>
            <person name="Kakeya H."/>
            <person name="Kaneko Y."/>
        </authorList>
    </citation>
    <scope>NUCLEOTIDE SEQUENCE</scope>
    <source>
        <strain evidence="1">ATCC19606</strain>
    </source>
</reference>
<dbReference type="CDD" id="cd12913">
    <property type="entry name" value="PDC1_MCP_like"/>
    <property type="match status" value="1"/>
</dbReference>
<gene>
    <name evidence="1" type="ORF">ATCC19606_26440</name>
</gene>
<name>A0A6F8TJ30_ACIBA</name>
<dbReference type="Pfam" id="PF22673">
    <property type="entry name" value="MCP-like_PDC_1"/>
    <property type="match status" value="1"/>
</dbReference>
<protein>
    <submittedName>
        <fullName evidence="1">Cache protein</fullName>
    </submittedName>
</protein>
<proteinExistence type="predicted"/>